<comment type="caution">
    <text evidence="2">The sequence shown here is derived from an EMBL/GenBank/DDBJ whole genome shotgun (WGS) entry which is preliminary data.</text>
</comment>
<gene>
    <name evidence="2" type="ORF">JR316_006394</name>
</gene>
<dbReference type="EMBL" id="JAFIQS010000006">
    <property type="protein sequence ID" value="KAG5167803.1"/>
    <property type="molecule type" value="Genomic_DNA"/>
</dbReference>
<proteinExistence type="predicted"/>
<evidence type="ECO:0000313" key="2">
    <source>
        <dbReference type="EMBL" id="KAG5167803.1"/>
    </source>
</evidence>
<reference evidence="2" key="1">
    <citation type="submission" date="2021-02" db="EMBL/GenBank/DDBJ databases">
        <title>Psilocybe cubensis genome.</title>
        <authorList>
            <person name="Mckernan K.J."/>
            <person name="Crawford S."/>
            <person name="Trippe A."/>
            <person name="Kane L.T."/>
            <person name="Mclaughlin S."/>
        </authorList>
    </citation>
    <scope>NUCLEOTIDE SEQUENCE [LARGE SCALE GENOMIC DNA]</scope>
    <source>
        <strain evidence="2">MGC-MH-2018</strain>
    </source>
</reference>
<evidence type="ECO:0000256" key="1">
    <source>
        <dbReference type="SAM" id="MobiDB-lite"/>
    </source>
</evidence>
<dbReference type="OrthoDB" id="3021007at2759"/>
<feature type="compositionally biased region" description="Polar residues" evidence="1">
    <location>
        <begin position="98"/>
        <end position="119"/>
    </location>
</feature>
<feature type="compositionally biased region" description="Basic residues" evidence="1">
    <location>
        <begin position="120"/>
        <end position="129"/>
    </location>
</feature>
<organism evidence="2">
    <name type="scientific">Psilocybe cubensis</name>
    <name type="common">Psychedelic mushroom</name>
    <name type="synonym">Stropharia cubensis</name>
    <dbReference type="NCBI Taxonomy" id="181762"/>
    <lineage>
        <taxon>Eukaryota</taxon>
        <taxon>Fungi</taxon>
        <taxon>Dikarya</taxon>
        <taxon>Basidiomycota</taxon>
        <taxon>Agaricomycotina</taxon>
        <taxon>Agaricomycetes</taxon>
        <taxon>Agaricomycetidae</taxon>
        <taxon>Agaricales</taxon>
        <taxon>Agaricineae</taxon>
        <taxon>Strophariaceae</taxon>
        <taxon>Psilocybe</taxon>
    </lineage>
</organism>
<accession>A0A8H7XY76</accession>
<feature type="region of interest" description="Disordered" evidence="1">
    <location>
        <begin position="297"/>
        <end position="474"/>
    </location>
</feature>
<feature type="region of interest" description="Disordered" evidence="1">
    <location>
        <begin position="84"/>
        <end position="129"/>
    </location>
</feature>
<sequence>MSSEAESQKYPELVRGTQSLQEYLEKLVDAYGWRPSEYMTELCVVKVSLMKNVKTKSRHESLLVELRDPNGGAHYLYFERARDVNDGKRRSSGPVQPPSDTEQLSAGPTPHSGYSPSVSSRKKNRRQKSLLRRQSELLLNQTISSLSTASSSASQSVSDSSMGTACDTVTCVPDGRRSGEKCMCRLEFEREGTGNVPGVPHARPSVYDIALIADILNKEVPRYHLFKSNCYHFAGLLYDTLNKLYNPSETILEKLNGKWKRFSLYAKDPEQTIASIIDHYRDAREQFHTKIENLHVARDKAKREAEERAQEADERARSEAHRADTEAQQKKEADERARSEAHRADTEAQQKKEAEERARREAQRADTEAQQKKELEKRLQMEGNQKKEATYRALNETRLKQEERGRREEAERRAENEARLREEEARRREEAERRAQNEARLREEADRRAQNEARLREEEAQRRQEAEARSREFEEELKRYKNMLKESP</sequence>
<protein>
    <submittedName>
        <fullName evidence="2">Uncharacterized protein</fullName>
    </submittedName>
</protein>
<dbReference type="AlphaFoldDB" id="A0A8H7XY76"/>
<name>A0A8H7XY76_PSICU</name>